<dbReference type="Gene3D" id="3.40.50.720">
    <property type="entry name" value="NAD(P)-binding Rossmann-like Domain"/>
    <property type="match status" value="1"/>
</dbReference>
<sequence length="52" mass="5194">MTPMTALVAGGTGAMGTRVARALAARTGTVVRVLTRDPCAGPGPTVTRPVET</sequence>
<evidence type="ECO:0000313" key="1">
    <source>
        <dbReference type="EMBL" id="GAA1190700.1"/>
    </source>
</evidence>
<evidence type="ECO:0000313" key="2">
    <source>
        <dbReference type="Proteomes" id="UP001501371"/>
    </source>
</evidence>
<comment type="caution">
    <text evidence="1">The sequence shown here is derived from an EMBL/GenBank/DDBJ whole genome shotgun (WGS) entry which is preliminary data.</text>
</comment>
<dbReference type="Proteomes" id="UP001501371">
    <property type="component" value="Unassembled WGS sequence"/>
</dbReference>
<proteinExistence type="predicted"/>
<name>A0ABN1V2G7_9ACTN</name>
<dbReference type="SUPFAM" id="SSF51735">
    <property type="entry name" value="NAD(P)-binding Rossmann-fold domains"/>
    <property type="match status" value="1"/>
</dbReference>
<dbReference type="InterPro" id="IPR036291">
    <property type="entry name" value="NAD(P)-bd_dom_sf"/>
</dbReference>
<reference evidence="1 2" key="1">
    <citation type="journal article" date="2019" name="Int. J. Syst. Evol. Microbiol.">
        <title>The Global Catalogue of Microorganisms (GCM) 10K type strain sequencing project: providing services to taxonomists for standard genome sequencing and annotation.</title>
        <authorList>
            <consortium name="The Broad Institute Genomics Platform"/>
            <consortium name="The Broad Institute Genome Sequencing Center for Infectious Disease"/>
            <person name="Wu L."/>
            <person name="Ma J."/>
        </authorList>
    </citation>
    <scope>NUCLEOTIDE SEQUENCE [LARGE SCALE GENOMIC DNA]</scope>
    <source>
        <strain evidence="1 2">JCM 12696</strain>
    </source>
</reference>
<dbReference type="EMBL" id="BAAAKV010000061">
    <property type="protein sequence ID" value="GAA1190700.1"/>
    <property type="molecule type" value="Genomic_DNA"/>
</dbReference>
<organism evidence="1 2">
    <name type="scientific">Streptomyces hebeiensis</name>
    <dbReference type="NCBI Taxonomy" id="229486"/>
    <lineage>
        <taxon>Bacteria</taxon>
        <taxon>Bacillati</taxon>
        <taxon>Actinomycetota</taxon>
        <taxon>Actinomycetes</taxon>
        <taxon>Kitasatosporales</taxon>
        <taxon>Streptomycetaceae</taxon>
        <taxon>Streptomyces</taxon>
    </lineage>
</organism>
<protein>
    <submittedName>
        <fullName evidence="1">Uncharacterized protein</fullName>
    </submittedName>
</protein>
<keyword evidence="2" id="KW-1185">Reference proteome</keyword>
<accession>A0ABN1V2G7</accession>
<gene>
    <name evidence="1" type="ORF">GCM10009654_55190</name>
</gene>